<name>A0A2T5IRM8_9PROT</name>
<evidence type="ECO:0000313" key="1">
    <source>
        <dbReference type="EMBL" id="PTQ86474.1"/>
    </source>
</evidence>
<proteinExistence type="predicted"/>
<protein>
    <submittedName>
        <fullName evidence="1">Uncharacterized protein</fullName>
    </submittedName>
</protein>
<dbReference type="AlphaFoldDB" id="A0A2T5IRM8"/>
<comment type="caution">
    <text evidence="1">The sequence shown here is derived from an EMBL/GenBank/DDBJ whole genome shotgun (WGS) entry which is preliminary data.</text>
</comment>
<organism evidence="1 2">
    <name type="scientific">Nitrosomonas ureae</name>
    <dbReference type="NCBI Taxonomy" id="44577"/>
    <lineage>
        <taxon>Bacteria</taxon>
        <taxon>Pseudomonadati</taxon>
        <taxon>Pseudomonadota</taxon>
        <taxon>Betaproteobacteria</taxon>
        <taxon>Nitrosomonadales</taxon>
        <taxon>Nitrosomonadaceae</taxon>
        <taxon>Nitrosomonas</taxon>
    </lineage>
</organism>
<dbReference type="Proteomes" id="UP000244110">
    <property type="component" value="Unassembled WGS sequence"/>
</dbReference>
<evidence type="ECO:0000313" key="2">
    <source>
        <dbReference type="Proteomes" id="UP000244110"/>
    </source>
</evidence>
<accession>A0A2T5IRM8</accession>
<reference evidence="1 2" key="1">
    <citation type="submission" date="2018-04" db="EMBL/GenBank/DDBJ databases">
        <title>Active sludge and wastewater microbial communities from Klosterneuburg, Austria.</title>
        <authorList>
            <person name="Wagner M."/>
        </authorList>
    </citation>
    <scope>NUCLEOTIDE SEQUENCE [LARGE SCALE GENOMIC DNA]</scope>
    <source>
        <strain evidence="1 2">Nm4</strain>
    </source>
</reference>
<sequence length="198" mass="22565">MSANLYLTIEAAALELAKLTFDEESLLADISSLGISEASFENMKESMIEASQKVFNNQIMSAAKEGKLVVRNPANKLPYIPTTRRDFFEVISVSEINAWLEKSGVDYKLNKSLFSDRNKPELKHSENQEVNWITKAREKADIIFNRQKKLGCDPSKKAIAELIAKEFENENILTVKGKRISSQYIERHALGKWNRPRN</sequence>
<dbReference type="EMBL" id="QAOL01000010">
    <property type="protein sequence ID" value="PTQ86474.1"/>
    <property type="molecule type" value="Genomic_DNA"/>
</dbReference>
<dbReference type="RefSeq" id="WP_107786575.1">
    <property type="nucleotide sequence ID" value="NZ_QAOL01000010.1"/>
</dbReference>
<gene>
    <name evidence="1" type="ORF">C8R28_101050</name>
</gene>